<dbReference type="WBParaSite" id="ES5_v2.g10783.t1">
    <property type="protein sequence ID" value="ES5_v2.g10783.t1"/>
    <property type="gene ID" value="ES5_v2.g10783"/>
</dbReference>
<reference evidence="2" key="1">
    <citation type="submission" date="2022-11" db="UniProtKB">
        <authorList>
            <consortium name="WormBaseParasite"/>
        </authorList>
    </citation>
    <scope>IDENTIFICATION</scope>
</reference>
<organism evidence="1 2">
    <name type="scientific">Panagrolaimus sp. ES5</name>
    <dbReference type="NCBI Taxonomy" id="591445"/>
    <lineage>
        <taxon>Eukaryota</taxon>
        <taxon>Metazoa</taxon>
        <taxon>Ecdysozoa</taxon>
        <taxon>Nematoda</taxon>
        <taxon>Chromadorea</taxon>
        <taxon>Rhabditida</taxon>
        <taxon>Tylenchina</taxon>
        <taxon>Panagrolaimomorpha</taxon>
        <taxon>Panagrolaimoidea</taxon>
        <taxon>Panagrolaimidae</taxon>
        <taxon>Panagrolaimus</taxon>
    </lineage>
</organism>
<accession>A0AC34F1J1</accession>
<name>A0AC34F1J1_9BILA</name>
<proteinExistence type="predicted"/>
<evidence type="ECO:0000313" key="2">
    <source>
        <dbReference type="WBParaSite" id="ES5_v2.g10783.t1"/>
    </source>
</evidence>
<sequence>MSNPQPINNERTPQWQSGPPDSVPVKTSDVLGHDLDKDNNEDTQPKVKTVENQSPVENSQRKQENSGENEKDGGGFEHESHDFHKHSSPSHFTGGEKSELEKKDDEATKELIHPPKENKEKTYHPKDDNKNTTTSENEDNKDHQTIAENVQKTGGDIDASKGDTIGSKNVNLDLKSNKTNEKSTFKASVKDDNVFDQPKTTAKDPNPQDKNSSKNSLTSNQSKEVRETGKDIENSEANISSSKDVWYDAKTEDTNEKSSAPSTETSYKGKGQQETDKRVKIQCSSDSEDGASEESERKKDSSKYQSKTTDTTQGNNQTLADRVRDFGVDIDASKANTFGSKDVGSESKKEDIDRKTSSPSPKQDTKNDKTSEKREAAMQSDSKTQQRDDSTSSTDDSDQESDANNKNKEDKEVQPKSQERNDNTKIAENSESETLADRVRDFGVDIDASKSNTFGPKDFGFLKDDKSNVEIPQDSNLKDKKSADSENQNNESSIQNNEIVGKEEDKNSIKQWVENLVTNDNPESPETSNDIKSRDAQDKRSTEN</sequence>
<dbReference type="Proteomes" id="UP000887579">
    <property type="component" value="Unplaced"/>
</dbReference>
<evidence type="ECO:0000313" key="1">
    <source>
        <dbReference type="Proteomes" id="UP000887579"/>
    </source>
</evidence>
<protein>
    <submittedName>
        <fullName evidence="2">Dentin sialophosphoprotein-like</fullName>
    </submittedName>
</protein>